<dbReference type="AlphaFoldDB" id="A0A420FJW7"/>
<gene>
    <name evidence="1" type="ORF">BCY89_13055</name>
</gene>
<comment type="caution">
    <text evidence="1">The sequence shown here is derived from an EMBL/GenBank/DDBJ whole genome shotgun (WGS) entry which is preliminary data.</text>
</comment>
<evidence type="ECO:0000313" key="2">
    <source>
        <dbReference type="Proteomes" id="UP000286402"/>
    </source>
</evidence>
<protein>
    <submittedName>
        <fullName evidence="1">Uncharacterized protein</fullName>
    </submittedName>
</protein>
<organism evidence="1 2">
    <name type="scientific">Sphingobacterium siyangense</name>
    <dbReference type="NCBI Taxonomy" id="459529"/>
    <lineage>
        <taxon>Bacteria</taxon>
        <taxon>Pseudomonadati</taxon>
        <taxon>Bacteroidota</taxon>
        <taxon>Sphingobacteriia</taxon>
        <taxon>Sphingobacteriales</taxon>
        <taxon>Sphingobacteriaceae</taxon>
        <taxon>Sphingobacterium</taxon>
    </lineage>
</organism>
<dbReference type="RefSeq" id="WP_120335433.1">
    <property type="nucleotide sequence ID" value="NZ_MCAQ01000026.1"/>
</dbReference>
<reference evidence="1 2" key="1">
    <citation type="submission" date="2016-07" db="EMBL/GenBank/DDBJ databases">
        <title>Genome analysis of Sphingobacterium siyangense T12B17.</title>
        <authorList>
            <person name="Xu D."/>
            <person name="Su Y."/>
            <person name="Zheng S."/>
        </authorList>
    </citation>
    <scope>NUCLEOTIDE SEQUENCE [LARGE SCALE GENOMIC DNA]</scope>
    <source>
        <strain evidence="1 2">T12B17</strain>
    </source>
</reference>
<keyword evidence="2" id="KW-1185">Reference proteome</keyword>
<dbReference type="EMBL" id="MCAQ01000026">
    <property type="protein sequence ID" value="RKF33157.1"/>
    <property type="molecule type" value="Genomic_DNA"/>
</dbReference>
<evidence type="ECO:0000313" key="1">
    <source>
        <dbReference type="EMBL" id="RKF33157.1"/>
    </source>
</evidence>
<name>A0A420FJW7_9SPHI</name>
<dbReference type="PROSITE" id="PS51257">
    <property type="entry name" value="PROKAR_LIPOPROTEIN"/>
    <property type="match status" value="1"/>
</dbReference>
<dbReference type="Proteomes" id="UP000286402">
    <property type="component" value="Unassembled WGS sequence"/>
</dbReference>
<accession>A0A420FJW7</accession>
<proteinExistence type="predicted"/>
<sequence>MRHCKQPFRTKIINQRWKLLLGLSAAAFFSCNSHNKHVQLPDSFLVYQEIDSLKTSNYNLIEQDCSFIANKRYRFSVFKNDSACFFQVEKLQNNQWHLIMRDMDYRTNNSGLSFTDQNKDGFEDIVWNKKWQEHAYLFNPKVENFIEIGEYHNIKPLKIKGKTMLYKYSFPIQYFWNEEKSMNSICGEIIETHSELFAIDENYQKISIATLDNFDSYNYPSVDSCVQAIKCYTPPYRGRYSKTSIWNVGTAVDSVVLKSDLSHYNPSLDSNWIANYWQNNYVKLLEHAQLFQVRRKNPLFYFK</sequence>